<dbReference type="InterPro" id="IPR003594">
    <property type="entry name" value="HATPase_dom"/>
</dbReference>
<dbReference type="CDD" id="cd00130">
    <property type="entry name" value="PAS"/>
    <property type="match status" value="2"/>
</dbReference>
<dbReference type="SUPFAM" id="SSF55874">
    <property type="entry name" value="ATPase domain of HSP90 chaperone/DNA topoisomerase II/histidine kinase"/>
    <property type="match status" value="1"/>
</dbReference>
<dbReference type="Pfam" id="PF02518">
    <property type="entry name" value="HATPase_c"/>
    <property type="match status" value="1"/>
</dbReference>
<dbReference type="OrthoDB" id="6231665at2"/>
<dbReference type="PROSITE" id="PS50112">
    <property type="entry name" value="PAS"/>
    <property type="match status" value="2"/>
</dbReference>
<dbReference type="RefSeq" id="WP_146272977.1">
    <property type="nucleotide sequence ID" value="NZ_VOEI01000007.1"/>
</dbReference>
<dbReference type="InterPro" id="IPR000014">
    <property type="entry name" value="PAS"/>
</dbReference>
<evidence type="ECO:0000313" key="9">
    <source>
        <dbReference type="Proteomes" id="UP000318010"/>
    </source>
</evidence>
<comment type="caution">
    <text evidence="8">The sequence shown here is derived from an EMBL/GenBank/DDBJ whole genome shotgun (WGS) entry which is preliminary data.</text>
</comment>
<dbReference type="InterPro" id="IPR005467">
    <property type="entry name" value="His_kinase_dom"/>
</dbReference>
<dbReference type="PROSITE" id="PS50109">
    <property type="entry name" value="HIS_KIN"/>
    <property type="match status" value="1"/>
</dbReference>
<dbReference type="InterPro" id="IPR050351">
    <property type="entry name" value="BphY/WalK/GraS-like"/>
</dbReference>
<organism evidence="8 9">
    <name type="scientific">Mucilaginibacter achroorhodeus</name>
    <dbReference type="NCBI Taxonomy" id="2599294"/>
    <lineage>
        <taxon>Bacteria</taxon>
        <taxon>Pseudomonadati</taxon>
        <taxon>Bacteroidota</taxon>
        <taxon>Sphingobacteriia</taxon>
        <taxon>Sphingobacteriales</taxon>
        <taxon>Sphingobacteriaceae</taxon>
        <taxon>Mucilaginibacter</taxon>
    </lineage>
</organism>
<evidence type="ECO:0000313" key="8">
    <source>
        <dbReference type="EMBL" id="TWR24099.1"/>
    </source>
</evidence>
<evidence type="ECO:0000259" key="7">
    <source>
        <dbReference type="PROSITE" id="PS50112"/>
    </source>
</evidence>
<dbReference type="GO" id="GO:0006355">
    <property type="term" value="P:regulation of DNA-templated transcription"/>
    <property type="evidence" value="ECO:0007669"/>
    <property type="project" value="InterPro"/>
</dbReference>
<dbReference type="SMART" id="SM00387">
    <property type="entry name" value="HATPase_c"/>
    <property type="match status" value="1"/>
</dbReference>
<dbReference type="SUPFAM" id="SSF55785">
    <property type="entry name" value="PYP-like sensor domain (PAS domain)"/>
    <property type="match status" value="2"/>
</dbReference>
<dbReference type="PANTHER" id="PTHR42878">
    <property type="entry name" value="TWO-COMPONENT HISTIDINE KINASE"/>
    <property type="match status" value="1"/>
</dbReference>
<dbReference type="InterPro" id="IPR013655">
    <property type="entry name" value="PAS_fold_3"/>
</dbReference>
<feature type="domain" description="PAS" evidence="7">
    <location>
        <begin position="1"/>
        <end position="61"/>
    </location>
</feature>
<dbReference type="Gene3D" id="3.30.565.10">
    <property type="entry name" value="Histidine kinase-like ATPase, C-terminal domain"/>
    <property type="match status" value="1"/>
</dbReference>
<dbReference type="SMART" id="SM00091">
    <property type="entry name" value="PAS"/>
    <property type="match status" value="2"/>
</dbReference>
<feature type="domain" description="PAS" evidence="7">
    <location>
        <begin position="124"/>
        <end position="175"/>
    </location>
</feature>
<dbReference type="InterPro" id="IPR036890">
    <property type="entry name" value="HATPase_C_sf"/>
</dbReference>
<gene>
    <name evidence="8" type="ORF">FPZ42_16560</name>
</gene>
<dbReference type="GO" id="GO:0007234">
    <property type="term" value="P:osmosensory signaling via phosphorelay pathway"/>
    <property type="evidence" value="ECO:0007669"/>
    <property type="project" value="TreeGrafter"/>
</dbReference>
<proteinExistence type="predicted"/>
<evidence type="ECO:0000256" key="3">
    <source>
        <dbReference type="ARBA" id="ARBA00022679"/>
    </source>
</evidence>
<dbReference type="Pfam" id="PF00989">
    <property type="entry name" value="PAS"/>
    <property type="match status" value="1"/>
</dbReference>
<sequence length="610" mass="69831">MQNFDILFYQSHNPMWVFDIITLEILEVNYAAVAAYGYSKQEFLSKTISDLRPAEDVEKVKLLVAEIRTCKTYLREFRHKNKAGHVFHVEVMSYPIDFEGREARLVVTQNIQDKKEIAGRLEITQSKLNRMLETTSIGFFQVDKQSVITYWNNAAEQMIGYDRKYLLGKNLWEVFPEAIDTNFYIKYQEAVANRENTEFESYFWPLQKWFAIIIYLMEDELVIHFRDITETKIYEEQLLDKIEQLKEISYLNSHYIRKPVASLLGLSSLINQNLVKGKEYKTVAAQILECSQELDAVIKRINNKVNDEISTSIRDEIQNFSLDKLLEEIVIEASTFHPSHQVLLKNNTEVLLYGNKNSINTALHRLIDNAVKFSPDVNVVEVYLDVVQHNAILSVRDFGIGMDKQFLNRIFISFNDKKVAGELGSGLSKVLNVAHKHNGDVWVESQPGVGSTFNMRLPMSNIAVFKQAGTTDFTYYEAPGLEISDLHDGQIVVANWQGFHTTHTAKTGCLRILSKLTENKSKLILNDSSGVAGTWNDAVEWVSTTFFPMLRDSGVTHVAWVYSISTFSRLSTDSTMANLQDIDINIRTFERTEDAEKWLAEISVATKISG</sequence>
<dbReference type="EC" id="2.7.13.3" evidence="2"/>
<dbReference type="Proteomes" id="UP000318010">
    <property type="component" value="Unassembled WGS sequence"/>
</dbReference>
<dbReference type="EMBL" id="VOEI01000007">
    <property type="protein sequence ID" value="TWR24099.1"/>
    <property type="molecule type" value="Genomic_DNA"/>
</dbReference>
<dbReference type="NCBIfam" id="TIGR00229">
    <property type="entry name" value="sensory_box"/>
    <property type="match status" value="2"/>
</dbReference>
<evidence type="ECO:0000256" key="2">
    <source>
        <dbReference type="ARBA" id="ARBA00012438"/>
    </source>
</evidence>
<name>A0A563U0X2_9SPHI</name>
<evidence type="ECO:0000259" key="6">
    <source>
        <dbReference type="PROSITE" id="PS50109"/>
    </source>
</evidence>
<keyword evidence="9" id="KW-1185">Reference proteome</keyword>
<dbReference type="GO" id="GO:0016020">
    <property type="term" value="C:membrane"/>
    <property type="evidence" value="ECO:0007669"/>
    <property type="project" value="UniProtKB-SubCell"/>
</dbReference>
<protein>
    <recommendedName>
        <fullName evidence="2">histidine kinase</fullName>
        <ecNumber evidence="2">2.7.13.3</ecNumber>
    </recommendedName>
</protein>
<dbReference type="PANTHER" id="PTHR42878:SF13">
    <property type="entry name" value="HISTIDINE KINASE"/>
    <property type="match status" value="1"/>
</dbReference>
<dbReference type="InterPro" id="IPR004358">
    <property type="entry name" value="Sig_transdc_His_kin-like_C"/>
</dbReference>
<accession>A0A563U0X2</accession>
<keyword evidence="4 8" id="KW-0418">Kinase</keyword>
<keyword evidence="5" id="KW-0472">Membrane</keyword>
<dbReference type="GO" id="GO:0000156">
    <property type="term" value="F:phosphorelay response regulator activity"/>
    <property type="evidence" value="ECO:0007669"/>
    <property type="project" value="TreeGrafter"/>
</dbReference>
<comment type="catalytic activity">
    <reaction evidence="1">
        <text>ATP + protein L-histidine = ADP + protein N-phospho-L-histidine.</text>
        <dbReference type="EC" id="2.7.13.3"/>
    </reaction>
</comment>
<evidence type="ECO:0000256" key="4">
    <source>
        <dbReference type="ARBA" id="ARBA00022777"/>
    </source>
</evidence>
<dbReference type="AlphaFoldDB" id="A0A563U0X2"/>
<dbReference type="InterPro" id="IPR013767">
    <property type="entry name" value="PAS_fold"/>
</dbReference>
<dbReference type="Pfam" id="PF08447">
    <property type="entry name" value="PAS_3"/>
    <property type="match status" value="1"/>
</dbReference>
<feature type="domain" description="Histidine kinase" evidence="6">
    <location>
        <begin position="251"/>
        <end position="461"/>
    </location>
</feature>
<dbReference type="GO" id="GO:0004673">
    <property type="term" value="F:protein histidine kinase activity"/>
    <property type="evidence" value="ECO:0007669"/>
    <property type="project" value="UniProtKB-EC"/>
</dbReference>
<evidence type="ECO:0000256" key="5">
    <source>
        <dbReference type="ARBA" id="ARBA00023136"/>
    </source>
</evidence>
<keyword evidence="3" id="KW-0808">Transferase</keyword>
<dbReference type="InterPro" id="IPR035965">
    <property type="entry name" value="PAS-like_dom_sf"/>
</dbReference>
<dbReference type="PRINTS" id="PR00344">
    <property type="entry name" value="BCTRLSENSOR"/>
</dbReference>
<dbReference type="Gene3D" id="3.30.450.20">
    <property type="entry name" value="PAS domain"/>
    <property type="match status" value="2"/>
</dbReference>
<evidence type="ECO:0000256" key="1">
    <source>
        <dbReference type="ARBA" id="ARBA00000085"/>
    </source>
</evidence>
<reference evidence="8 9" key="1">
    <citation type="submission" date="2019-07" db="EMBL/GenBank/DDBJ databases">
        <authorList>
            <person name="Kim J."/>
        </authorList>
    </citation>
    <scope>NUCLEOTIDE SEQUENCE [LARGE SCALE GENOMIC DNA]</scope>
    <source>
        <strain evidence="8 9">MJ1a</strain>
    </source>
</reference>
<dbReference type="GO" id="GO:0030295">
    <property type="term" value="F:protein kinase activator activity"/>
    <property type="evidence" value="ECO:0007669"/>
    <property type="project" value="TreeGrafter"/>
</dbReference>